<name>A0A812KSW7_9DINO</name>
<keyword evidence="3" id="KW-1185">Reference proteome</keyword>
<evidence type="ECO:0000313" key="2">
    <source>
        <dbReference type="EMBL" id="CAE7235699.1"/>
    </source>
</evidence>
<accession>A0A812KSW7</accession>
<dbReference type="EMBL" id="CAJNDS010000813">
    <property type="protein sequence ID" value="CAE7235699.1"/>
    <property type="molecule type" value="Genomic_DNA"/>
</dbReference>
<organism evidence="2 3">
    <name type="scientific">Symbiodinium natans</name>
    <dbReference type="NCBI Taxonomy" id="878477"/>
    <lineage>
        <taxon>Eukaryota</taxon>
        <taxon>Sar</taxon>
        <taxon>Alveolata</taxon>
        <taxon>Dinophyceae</taxon>
        <taxon>Suessiales</taxon>
        <taxon>Symbiodiniaceae</taxon>
        <taxon>Symbiodinium</taxon>
    </lineage>
</organism>
<evidence type="ECO:0000313" key="3">
    <source>
        <dbReference type="Proteomes" id="UP000604046"/>
    </source>
</evidence>
<dbReference type="Proteomes" id="UP000604046">
    <property type="component" value="Unassembled WGS sequence"/>
</dbReference>
<gene>
    <name evidence="2" type="ORF">SNAT2548_LOCUS10089</name>
</gene>
<comment type="caution">
    <text evidence="2">The sequence shown here is derived from an EMBL/GenBank/DDBJ whole genome shotgun (WGS) entry which is preliminary data.</text>
</comment>
<reference evidence="2" key="1">
    <citation type="submission" date="2021-02" db="EMBL/GenBank/DDBJ databases">
        <authorList>
            <person name="Dougan E. K."/>
            <person name="Rhodes N."/>
            <person name="Thang M."/>
            <person name="Chan C."/>
        </authorList>
    </citation>
    <scope>NUCLEOTIDE SEQUENCE</scope>
</reference>
<sequence length="130" mass="14574">MSRYTSWALVLGGSPKSVEATVSSSKPEPEQCGRQVTQARQPRPLHGIRYHWEGLFNLAMQASRRNGRCPSPRKRTARLKAWALKSLRSRNSQPTISIDFCHISLRSLPSERSFAAELGSGAFFGIFVRD</sequence>
<dbReference type="AlphaFoldDB" id="A0A812KSW7"/>
<evidence type="ECO:0000256" key="1">
    <source>
        <dbReference type="SAM" id="MobiDB-lite"/>
    </source>
</evidence>
<protein>
    <submittedName>
        <fullName evidence="2">Uncharacterized protein</fullName>
    </submittedName>
</protein>
<proteinExistence type="predicted"/>
<feature type="region of interest" description="Disordered" evidence="1">
    <location>
        <begin position="18"/>
        <end position="40"/>
    </location>
</feature>